<dbReference type="OrthoDB" id="114248at2"/>
<evidence type="ECO:0000256" key="1">
    <source>
        <dbReference type="ARBA" id="ARBA00022628"/>
    </source>
</evidence>
<sequence>MPDPEILVENPWRILTRFTDARIGLGRVGVSLPTRELLAFQLAHAQARDAVHLPLDFDRLEADLAASDAIAALGKPGRARTKASDRDTYLRNPGMGEKLHPESAKELDGHAEAPDLALVVADGLSSLAVQQNAVPFLDALLAAMESEGLDRPAAPVLVAQGRVAIGDDVGALLGAKAVLVLIGERPGLSSPDSLGLYFTWAPETGLSDARRNCISNVRPGGLSPDRAAKRAVYLMREAHAIGASGVALKDRSTEDTTIEAAQRSFLAPPERDGQGT</sequence>
<comment type="subcellular location">
    <subcellularLocation>
        <location evidence="5">Bacterial microcompartment</location>
    </subcellularLocation>
</comment>
<accession>A0A2W7P0R3</accession>
<dbReference type="PANTHER" id="PTHR39330:SF1">
    <property type="entry name" value="ETHANOLAMINE AMMONIA-LYASE SMALL SUBUNIT"/>
    <property type="match status" value="1"/>
</dbReference>
<dbReference type="Pfam" id="PF05985">
    <property type="entry name" value="EutC"/>
    <property type="match status" value="1"/>
</dbReference>
<dbReference type="GO" id="GO:0006520">
    <property type="term" value="P:amino acid metabolic process"/>
    <property type="evidence" value="ECO:0007669"/>
    <property type="project" value="InterPro"/>
</dbReference>
<protein>
    <recommendedName>
        <fullName evidence="5">Ethanolamine ammonia-lyase small subunit</fullName>
        <shortName evidence="5">EAL small subunit</shortName>
        <ecNumber evidence="5">4.3.1.7</ecNumber>
    </recommendedName>
</protein>
<name>A0A2W7P0R3_9RHOB</name>
<evidence type="ECO:0000256" key="6">
    <source>
        <dbReference type="SAM" id="MobiDB-lite"/>
    </source>
</evidence>
<comment type="pathway">
    <text evidence="5">Amine and polyamine degradation; ethanolamine degradation.</text>
</comment>
<comment type="similarity">
    <text evidence="5">Belongs to the EutC family.</text>
</comment>
<dbReference type="Proteomes" id="UP000248916">
    <property type="component" value="Unassembled WGS sequence"/>
</dbReference>
<keyword evidence="8" id="KW-1185">Reference proteome</keyword>
<dbReference type="GO" id="GO:0008851">
    <property type="term" value="F:ethanolamine ammonia-lyase activity"/>
    <property type="evidence" value="ECO:0007669"/>
    <property type="project" value="UniProtKB-UniRule"/>
</dbReference>
<dbReference type="InterPro" id="IPR042251">
    <property type="entry name" value="EutC_C"/>
</dbReference>
<feature type="binding site" evidence="5">
    <location>
        <position position="213"/>
    </location>
    <ligand>
        <name>adenosylcob(III)alamin</name>
        <dbReference type="ChEBI" id="CHEBI:18408"/>
    </ligand>
</feature>
<dbReference type="InterPro" id="IPR009246">
    <property type="entry name" value="EutC"/>
</dbReference>
<dbReference type="RefSeq" id="WP_111535922.1">
    <property type="nucleotide sequence ID" value="NZ_QKZL01000002.1"/>
</dbReference>
<comment type="caution">
    <text evidence="7">The sequence shown here is derived from an EMBL/GenBank/DDBJ whole genome shotgun (WGS) entry which is preliminary data.</text>
</comment>
<dbReference type="GO" id="GO:0031419">
    <property type="term" value="F:cobalamin binding"/>
    <property type="evidence" value="ECO:0007669"/>
    <property type="project" value="UniProtKB-UniRule"/>
</dbReference>
<dbReference type="Gene3D" id="1.10.30.40">
    <property type="entry name" value="Ethanolamine ammonia-lyase light chain (EutC), N-terminal domain"/>
    <property type="match status" value="1"/>
</dbReference>
<dbReference type="PIRSF" id="PIRSF018982">
    <property type="entry name" value="EutC"/>
    <property type="match status" value="1"/>
</dbReference>
<reference evidence="7 8" key="1">
    <citation type="submission" date="2018-06" db="EMBL/GenBank/DDBJ databases">
        <title>Genomic Encyclopedia of Archaeal and Bacterial Type Strains, Phase II (KMG-II): from individual species to whole genera.</title>
        <authorList>
            <person name="Goeker M."/>
        </authorList>
    </citation>
    <scope>NUCLEOTIDE SEQUENCE [LARGE SCALE GENOMIC DNA]</scope>
    <source>
        <strain evidence="7 8">DSM 22009</strain>
    </source>
</reference>
<organism evidence="7 8">
    <name type="scientific">Palleronia aestuarii</name>
    <dbReference type="NCBI Taxonomy" id="568105"/>
    <lineage>
        <taxon>Bacteria</taxon>
        <taxon>Pseudomonadati</taxon>
        <taxon>Pseudomonadota</taxon>
        <taxon>Alphaproteobacteria</taxon>
        <taxon>Rhodobacterales</taxon>
        <taxon>Roseobacteraceae</taxon>
        <taxon>Palleronia</taxon>
    </lineage>
</organism>
<evidence type="ECO:0000313" key="8">
    <source>
        <dbReference type="Proteomes" id="UP000248916"/>
    </source>
</evidence>
<comment type="subunit">
    <text evidence="5">The basic unit is a heterodimer which dimerizes to form tetramers. The heterotetramers trimerize; 6 large subunits form a core ring with 6 small subunits projecting outwards.</text>
</comment>
<comment type="catalytic activity">
    <reaction evidence="5">
        <text>ethanolamine = acetaldehyde + NH4(+)</text>
        <dbReference type="Rhea" id="RHEA:15313"/>
        <dbReference type="ChEBI" id="CHEBI:15343"/>
        <dbReference type="ChEBI" id="CHEBI:28938"/>
        <dbReference type="ChEBI" id="CHEBI:57603"/>
        <dbReference type="EC" id="4.3.1.7"/>
    </reaction>
</comment>
<dbReference type="GO" id="GO:0009350">
    <property type="term" value="C:ethanolamine ammonia-lyase complex"/>
    <property type="evidence" value="ECO:0007669"/>
    <property type="project" value="UniProtKB-UniRule"/>
</dbReference>
<feature type="binding site" evidence="5">
    <location>
        <position position="184"/>
    </location>
    <ligand>
        <name>adenosylcob(III)alamin</name>
        <dbReference type="ChEBI" id="CHEBI:18408"/>
    </ligand>
</feature>
<evidence type="ECO:0000256" key="2">
    <source>
        <dbReference type="ARBA" id="ARBA00023239"/>
    </source>
</evidence>
<gene>
    <name evidence="5" type="primary">eutC</name>
    <name evidence="7" type="ORF">LX81_00743</name>
</gene>
<dbReference type="UniPathway" id="UPA00560"/>
<keyword evidence="3 5" id="KW-0170">Cobalt</keyword>
<evidence type="ECO:0000256" key="4">
    <source>
        <dbReference type="ARBA" id="ARBA00024446"/>
    </source>
</evidence>
<dbReference type="PANTHER" id="PTHR39330">
    <property type="entry name" value="ETHANOLAMINE AMMONIA-LYASE LIGHT CHAIN"/>
    <property type="match status" value="1"/>
</dbReference>
<dbReference type="HAMAP" id="MF_00601">
    <property type="entry name" value="EutC"/>
    <property type="match status" value="1"/>
</dbReference>
<feature type="binding site" evidence="5">
    <location>
        <position position="163"/>
    </location>
    <ligand>
        <name>adenosylcob(III)alamin</name>
        <dbReference type="ChEBI" id="CHEBI:18408"/>
    </ligand>
</feature>
<keyword evidence="1 5" id="KW-0846">Cobalamin</keyword>
<evidence type="ECO:0000256" key="5">
    <source>
        <dbReference type="HAMAP-Rule" id="MF_00601"/>
    </source>
</evidence>
<dbReference type="Gene3D" id="3.40.50.11240">
    <property type="entry name" value="Ethanolamine ammonia-lyase light chain (EutC)"/>
    <property type="match status" value="1"/>
</dbReference>
<dbReference type="GO" id="GO:0031471">
    <property type="term" value="C:ethanolamine degradation polyhedral organelle"/>
    <property type="evidence" value="ECO:0007669"/>
    <property type="project" value="UniProtKB-UniRule"/>
</dbReference>
<evidence type="ECO:0000313" key="7">
    <source>
        <dbReference type="EMBL" id="PZX19046.1"/>
    </source>
</evidence>
<dbReference type="EMBL" id="QKZL01000002">
    <property type="protein sequence ID" value="PZX19046.1"/>
    <property type="molecule type" value="Genomic_DNA"/>
</dbReference>
<dbReference type="GO" id="GO:0046336">
    <property type="term" value="P:ethanolamine catabolic process"/>
    <property type="evidence" value="ECO:0007669"/>
    <property type="project" value="UniProtKB-UniRule"/>
</dbReference>
<dbReference type="EC" id="4.3.1.7" evidence="5"/>
<feature type="region of interest" description="Disordered" evidence="6">
    <location>
        <begin position="252"/>
        <end position="276"/>
    </location>
</feature>
<comment type="function">
    <text evidence="5">Catalyzes the deamination of various vicinal amino-alcohols to oxo compounds. Allows this organism to utilize ethanolamine as the sole source of nitrogen and carbon in the presence of external vitamin B12.</text>
</comment>
<evidence type="ECO:0000256" key="3">
    <source>
        <dbReference type="ARBA" id="ARBA00023285"/>
    </source>
</evidence>
<keyword evidence="2 5" id="KW-0456">Lyase</keyword>
<feature type="region of interest" description="Disordered" evidence="6">
    <location>
        <begin position="81"/>
        <end position="101"/>
    </location>
</feature>
<dbReference type="AlphaFoldDB" id="A0A2W7P0R3"/>
<comment type="cofactor">
    <cofactor evidence="5">
        <name>adenosylcob(III)alamin</name>
        <dbReference type="ChEBI" id="CHEBI:18408"/>
    </cofactor>
    <text evidence="5">Binds between the large and small subunits.</text>
</comment>
<keyword evidence="4 5" id="KW-1283">Bacterial microcompartment</keyword>
<proteinExistence type="inferred from homology"/>
<dbReference type="NCBIfam" id="NF003971">
    <property type="entry name" value="PRK05465.1"/>
    <property type="match status" value="1"/>
</dbReference>
<dbReference type="InterPro" id="IPR042255">
    <property type="entry name" value="EutC_N"/>
</dbReference>